<feature type="region of interest" description="Disordered" evidence="1">
    <location>
        <begin position="27"/>
        <end position="63"/>
    </location>
</feature>
<dbReference type="RefSeq" id="WP_344998984.1">
    <property type="nucleotide sequence ID" value="NZ_BAAAXV010000009.1"/>
</dbReference>
<name>A0ABV5SK97_9ACTN</name>
<evidence type="ECO:0000256" key="1">
    <source>
        <dbReference type="SAM" id="MobiDB-lite"/>
    </source>
</evidence>
<dbReference type="Proteomes" id="UP001589532">
    <property type="component" value="Unassembled WGS sequence"/>
</dbReference>
<accession>A0ABV5SK97</accession>
<keyword evidence="3" id="KW-1185">Reference proteome</keyword>
<organism evidence="2 3">
    <name type="scientific">Nonomuraea helvata</name>
    <dbReference type="NCBI Taxonomy" id="37484"/>
    <lineage>
        <taxon>Bacteria</taxon>
        <taxon>Bacillati</taxon>
        <taxon>Actinomycetota</taxon>
        <taxon>Actinomycetes</taxon>
        <taxon>Streptosporangiales</taxon>
        <taxon>Streptosporangiaceae</taxon>
        <taxon>Nonomuraea</taxon>
    </lineage>
</organism>
<comment type="caution">
    <text evidence="2">The sequence shown here is derived from an EMBL/GenBank/DDBJ whole genome shotgun (WGS) entry which is preliminary data.</text>
</comment>
<reference evidence="2 3" key="1">
    <citation type="submission" date="2024-09" db="EMBL/GenBank/DDBJ databases">
        <authorList>
            <person name="Sun Q."/>
            <person name="Mori K."/>
        </authorList>
    </citation>
    <scope>NUCLEOTIDE SEQUENCE [LARGE SCALE GENOMIC DNA]</scope>
    <source>
        <strain evidence="2 3">JCM 3143</strain>
    </source>
</reference>
<feature type="compositionally biased region" description="Polar residues" evidence="1">
    <location>
        <begin position="30"/>
        <end position="44"/>
    </location>
</feature>
<proteinExistence type="predicted"/>
<evidence type="ECO:0000313" key="3">
    <source>
        <dbReference type="Proteomes" id="UP001589532"/>
    </source>
</evidence>
<gene>
    <name evidence="2" type="ORF">ACFFSA_53605</name>
</gene>
<sequence length="63" mass="6682">MMKARPYPSVSAAVSGRSPKCAAAVVASTAKPTIRSTPSQQQQHPARDQAEGAAHRERMPARP</sequence>
<protein>
    <submittedName>
        <fullName evidence="2">Uncharacterized protein</fullName>
    </submittedName>
</protein>
<evidence type="ECO:0000313" key="2">
    <source>
        <dbReference type="EMBL" id="MFB9631954.1"/>
    </source>
</evidence>
<feature type="compositionally biased region" description="Basic and acidic residues" evidence="1">
    <location>
        <begin position="45"/>
        <end position="63"/>
    </location>
</feature>
<dbReference type="EMBL" id="JBHMBW010000111">
    <property type="protein sequence ID" value="MFB9631954.1"/>
    <property type="molecule type" value="Genomic_DNA"/>
</dbReference>